<dbReference type="Pfam" id="PF00175">
    <property type="entry name" value="NAD_binding_1"/>
    <property type="match status" value="1"/>
</dbReference>
<dbReference type="RefSeq" id="XP_007737559.1">
    <property type="nucleotide sequence ID" value="XM_007739369.1"/>
</dbReference>
<comment type="caution">
    <text evidence="5">The sequence shown here is derived from an EMBL/GenBank/DDBJ whole genome shotgun (WGS) entry which is preliminary data.</text>
</comment>
<keyword evidence="6" id="KW-1185">Reference proteome</keyword>
<dbReference type="InterPro" id="IPR001433">
    <property type="entry name" value="OxRdtase_FAD/NAD-bd"/>
</dbReference>
<evidence type="ECO:0000313" key="5">
    <source>
        <dbReference type="EMBL" id="EXJ78114.1"/>
    </source>
</evidence>
<evidence type="ECO:0000256" key="3">
    <source>
        <dbReference type="ARBA" id="ARBA00040516"/>
    </source>
</evidence>
<evidence type="ECO:0000256" key="2">
    <source>
        <dbReference type="ARBA" id="ARBA00023027"/>
    </source>
</evidence>
<dbReference type="STRING" id="1182542.W9Y6R6"/>
<feature type="domain" description="FAD-binding FR-type" evidence="4">
    <location>
        <begin position="21"/>
        <end position="130"/>
    </location>
</feature>
<dbReference type="Gene3D" id="2.40.30.10">
    <property type="entry name" value="Translation factors"/>
    <property type="match status" value="1"/>
</dbReference>
<keyword evidence="1" id="KW-0560">Oxidoreductase</keyword>
<dbReference type="EMBL" id="AMGY01000009">
    <property type="protein sequence ID" value="EXJ78114.1"/>
    <property type="molecule type" value="Genomic_DNA"/>
</dbReference>
<dbReference type="SUPFAM" id="SSF52343">
    <property type="entry name" value="Ferredoxin reductase-like, C-terminal NADP-linked domain"/>
    <property type="match status" value="1"/>
</dbReference>
<dbReference type="GO" id="GO:0005739">
    <property type="term" value="C:mitochondrion"/>
    <property type="evidence" value="ECO:0007669"/>
    <property type="project" value="TreeGrafter"/>
</dbReference>
<sequence length="301" mass="33967">MATVQESIPHVIRTADDPRQDGIWTARLSQIQPINSKIRLLRLSLPRDGPRLRHLPGQYIDLYIPNVDVVGGFTITSPPQAAIQTQEDPHIELAIQSSPTNPPAAYLWRPESEILNSTVTFKVGGNFIYPPQTLDPKQYSRLERVVLIAGGVGANPIMSMISAMHEAGITNTADGMPRIVRVLYSSRRAKNSQGDGEEVLFERRLRNIAELWNASKDVDYKYTFFETSGDRAEQEEQRENVTTCYRRISHDDLSKAIGPESSRKDTFVYVCGLPTMTDEFVSLLKHSPGIDEKKVLCEKWW</sequence>
<proteinExistence type="predicted"/>
<dbReference type="OrthoDB" id="436496at2759"/>
<dbReference type="eggNOG" id="KOG0534">
    <property type="taxonomic scope" value="Eukaryota"/>
</dbReference>
<organism evidence="5 6">
    <name type="scientific">Capronia epimyces CBS 606.96</name>
    <dbReference type="NCBI Taxonomy" id="1182542"/>
    <lineage>
        <taxon>Eukaryota</taxon>
        <taxon>Fungi</taxon>
        <taxon>Dikarya</taxon>
        <taxon>Ascomycota</taxon>
        <taxon>Pezizomycotina</taxon>
        <taxon>Eurotiomycetes</taxon>
        <taxon>Chaetothyriomycetidae</taxon>
        <taxon>Chaetothyriales</taxon>
        <taxon>Herpotrichiellaceae</taxon>
        <taxon>Capronia</taxon>
    </lineage>
</organism>
<evidence type="ECO:0000313" key="6">
    <source>
        <dbReference type="Proteomes" id="UP000019478"/>
    </source>
</evidence>
<dbReference type="PANTHER" id="PTHR46505:SF1">
    <property type="entry name" value="OXIDOREDUCTASE NAD-BINDING DOMAIN-CONTAINING PROTEIN 1"/>
    <property type="match status" value="1"/>
</dbReference>
<dbReference type="Gene3D" id="3.40.50.80">
    <property type="entry name" value="Nucleotide-binding domain of ferredoxin-NADP reductase (FNR) module"/>
    <property type="match status" value="1"/>
</dbReference>
<dbReference type="CDD" id="cd00322">
    <property type="entry name" value="FNR_like"/>
    <property type="match status" value="1"/>
</dbReference>
<dbReference type="InterPro" id="IPR039261">
    <property type="entry name" value="FNR_nucleotide-bd"/>
</dbReference>
<accession>W9Y6R6</accession>
<dbReference type="GO" id="GO:0016491">
    <property type="term" value="F:oxidoreductase activity"/>
    <property type="evidence" value="ECO:0007669"/>
    <property type="project" value="UniProtKB-KW"/>
</dbReference>
<dbReference type="PROSITE" id="PS51384">
    <property type="entry name" value="FAD_FR"/>
    <property type="match status" value="1"/>
</dbReference>
<gene>
    <name evidence="5" type="ORF">A1O3_09275</name>
</gene>
<evidence type="ECO:0000256" key="1">
    <source>
        <dbReference type="ARBA" id="ARBA00023002"/>
    </source>
</evidence>
<dbReference type="AlphaFoldDB" id="W9Y6R6"/>
<reference evidence="5 6" key="1">
    <citation type="submission" date="2013-03" db="EMBL/GenBank/DDBJ databases">
        <title>The Genome Sequence of Capronia epimyces CBS 606.96.</title>
        <authorList>
            <consortium name="The Broad Institute Genomics Platform"/>
            <person name="Cuomo C."/>
            <person name="de Hoog S."/>
            <person name="Gorbushina A."/>
            <person name="Walker B."/>
            <person name="Young S.K."/>
            <person name="Zeng Q."/>
            <person name="Gargeya S."/>
            <person name="Fitzgerald M."/>
            <person name="Haas B."/>
            <person name="Abouelleil A."/>
            <person name="Allen A.W."/>
            <person name="Alvarado L."/>
            <person name="Arachchi H.M."/>
            <person name="Berlin A.M."/>
            <person name="Chapman S.B."/>
            <person name="Gainer-Dewar J."/>
            <person name="Goldberg J."/>
            <person name="Griggs A."/>
            <person name="Gujja S."/>
            <person name="Hansen M."/>
            <person name="Howarth C."/>
            <person name="Imamovic A."/>
            <person name="Ireland A."/>
            <person name="Larimer J."/>
            <person name="McCowan C."/>
            <person name="Murphy C."/>
            <person name="Pearson M."/>
            <person name="Poon T.W."/>
            <person name="Priest M."/>
            <person name="Roberts A."/>
            <person name="Saif S."/>
            <person name="Shea T."/>
            <person name="Sisk P."/>
            <person name="Sykes S."/>
            <person name="Wortman J."/>
            <person name="Nusbaum C."/>
            <person name="Birren B."/>
        </authorList>
    </citation>
    <scope>NUCLEOTIDE SEQUENCE [LARGE SCALE GENOMIC DNA]</scope>
    <source>
        <strain evidence="5 6">CBS 606.96</strain>
    </source>
</reference>
<dbReference type="InterPro" id="IPR052128">
    <property type="entry name" value="Oxidoreductase_NAD-binding"/>
</dbReference>
<dbReference type="PANTHER" id="PTHR46505">
    <property type="entry name" value="OXIDOREDUCTASE NAD-BINDING DOMAIN-CONTAINING PROTEIN 1"/>
    <property type="match status" value="1"/>
</dbReference>
<dbReference type="Proteomes" id="UP000019478">
    <property type="component" value="Unassembled WGS sequence"/>
</dbReference>
<protein>
    <recommendedName>
        <fullName evidence="3">Oxidoreductase NAD-binding domain-containing protein 1</fullName>
    </recommendedName>
</protein>
<dbReference type="SUPFAM" id="SSF63380">
    <property type="entry name" value="Riboflavin synthase domain-like"/>
    <property type="match status" value="1"/>
</dbReference>
<dbReference type="InterPro" id="IPR017938">
    <property type="entry name" value="Riboflavin_synthase-like_b-brl"/>
</dbReference>
<dbReference type="GeneID" id="19173359"/>
<dbReference type="HOGENOM" id="CLU_003827_7_1_1"/>
<name>W9Y6R6_9EURO</name>
<evidence type="ECO:0000259" key="4">
    <source>
        <dbReference type="PROSITE" id="PS51384"/>
    </source>
</evidence>
<keyword evidence="2" id="KW-0520">NAD</keyword>
<dbReference type="InterPro" id="IPR017927">
    <property type="entry name" value="FAD-bd_FR_type"/>
</dbReference>